<gene>
    <name evidence="4" type="ordered locus">MPNE_0095</name>
</gene>
<dbReference type="SUPFAM" id="SSF50494">
    <property type="entry name" value="Trypsin-like serine proteases"/>
    <property type="match status" value="1"/>
</dbReference>
<name>A0A0H3DKK7_MYCPB</name>
<dbReference type="STRING" id="722438.F539_00460"/>
<evidence type="ECO:0000313" key="5">
    <source>
        <dbReference type="Proteomes" id="UP000007756"/>
    </source>
</evidence>
<feature type="domain" description="DUF31" evidence="3">
    <location>
        <begin position="46"/>
        <end position="410"/>
    </location>
</feature>
<evidence type="ECO:0000256" key="2">
    <source>
        <dbReference type="ARBA" id="ARBA00022475"/>
    </source>
</evidence>
<evidence type="ECO:0000256" key="1">
    <source>
        <dbReference type="ARBA" id="ARBA00007807"/>
    </source>
</evidence>
<sequence>MLLRSVWYKLGSLLIILPLTGCGYVRLKRANFQTDFTINRIPTQGDVYHDNYDLTFSLNFATSSKDSYGTGWLIDWKGDENKPSNTDPFLIYLATNLHVVDALRNPQDYEPYNKDSNGQDYGNRDITHFFALGKYTDPGLLGVETKEQSAFISIQTSAIPKTAYTANDFVDYQYDSLTKQWNKKSDQKDQTQEQTVTGQSWSYKPAYADFAVIEVPLFLDNVRDKQVFDYFVKPAIETYKKLGDTAQLFTEQNLKELEKETYIMLGYPVVESNIYAHILGQGKELRVTQQVNNQPVKKNYVLQTITKEQHTLDITREIPTLIQNKSLSGDFVGSKLLSQEEQQQEHAFLGNLNQGIIDFARLSNFNLQYHNREYQQYGKGLALANTNFSGGSSGTLVLNQQKQISGVYFGVLEFGGTNGTNRESSIGVGQILRVKDDAQLQQHSHNNLLSQLGSSHNSITYDIIFGNKDTKNYYAQFAKKHQTHLYSQISSSNQQELKYVDNDPNLKIKEEAAKSTVQNLTVYS</sequence>
<keyword evidence="2" id="KW-0472">Membrane</keyword>
<dbReference type="eggNOG" id="ENOG5030MXD">
    <property type="taxonomic scope" value="Bacteria"/>
</dbReference>
<dbReference type="HOGENOM" id="CLU_038569_1_0_14"/>
<protein>
    <recommendedName>
        <fullName evidence="3">DUF31 domain-containing protein</fullName>
    </recommendedName>
</protein>
<dbReference type="PATRIC" id="fig|722438.3.peg.90"/>
<proteinExistence type="inferred from homology"/>
<dbReference type="RefSeq" id="WP_014574866.1">
    <property type="nucleotide sequence ID" value="NZ_CP010546.1"/>
</dbReference>
<keyword evidence="2" id="KW-1003">Cell membrane</keyword>
<dbReference type="GeneID" id="66609274"/>
<dbReference type="PRINTS" id="PR00840">
    <property type="entry name" value="Y06768FAMILY"/>
</dbReference>
<dbReference type="PaxDb" id="722438-MPNE_0095"/>
<reference evidence="4 5" key="1">
    <citation type="journal article" date="2010" name="Appl. Environ. Microbiol.">
        <title>Targeted chromosomal knockouts in Mycoplasma pneumoniae.</title>
        <authorList>
            <person name="Krishnakumar R."/>
            <person name="Assad-Garcia N."/>
            <person name="Benders G.A."/>
            <person name="Phan Q."/>
            <person name="Montague M.G."/>
            <person name="Glass J.I."/>
        </authorList>
    </citation>
    <scope>NUCLEOTIDE SEQUENCE [LARGE SCALE GENOMIC DNA]</scope>
    <source>
        <strain evidence="5">ATCC 15531 / DSM 22911 / NBRC 14401 / NCTC 10119 / FH</strain>
    </source>
</reference>
<comment type="similarity">
    <text evidence="1">Belongs to the MG067/MG068/MG395 family.</text>
</comment>
<dbReference type="Pfam" id="PF01732">
    <property type="entry name" value="Mycop_pep_DUF31"/>
    <property type="match status" value="1"/>
</dbReference>
<dbReference type="KEGG" id="mpj:MPNE_0095"/>
<organism evidence="4 5">
    <name type="scientific">Mycoplasmoides pneumoniae (strain ATCC 15531 / DSM 23978 / CIP 103766 / NBRC 14401 / NCTC 10119 / FH)</name>
    <name type="common">Mycoplasma pneumoniae</name>
    <dbReference type="NCBI Taxonomy" id="722438"/>
    <lineage>
        <taxon>Bacteria</taxon>
        <taxon>Bacillati</taxon>
        <taxon>Mycoplasmatota</taxon>
        <taxon>Mycoplasmoidales</taxon>
        <taxon>Mycoplasmoidaceae</taxon>
        <taxon>Mycoplasmoides</taxon>
    </lineage>
</organism>
<accession>A0A0H3DKK7</accession>
<dbReference type="EMBL" id="CP002077">
    <property type="protein sequence ID" value="ADK86938.1"/>
    <property type="molecule type" value="Genomic_DNA"/>
</dbReference>
<evidence type="ECO:0000313" key="4">
    <source>
        <dbReference type="EMBL" id="ADK86938.1"/>
    </source>
</evidence>
<dbReference type="Proteomes" id="UP000007756">
    <property type="component" value="Chromosome"/>
</dbReference>
<evidence type="ECO:0000259" key="3">
    <source>
        <dbReference type="Pfam" id="PF01732"/>
    </source>
</evidence>
<dbReference type="InterPro" id="IPR022381">
    <property type="entry name" value="Uncharacterised_MG067"/>
</dbReference>
<dbReference type="InterPro" id="IPR022382">
    <property type="entry name" value="Mycoplasma_peptidase_DUF31"/>
</dbReference>
<dbReference type="AlphaFoldDB" id="A0A0H3DKK7"/>
<dbReference type="InterPro" id="IPR009003">
    <property type="entry name" value="Peptidase_S1_PA"/>
</dbReference>